<dbReference type="STRING" id="51642.NSMM_200003"/>
<dbReference type="CDD" id="cd02440">
    <property type="entry name" value="AdoMet_MTases"/>
    <property type="match status" value="1"/>
</dbReference>
<reference evidence="1 2" key="1">
    <citation type="submission" date="2016-10" db="EMBL/GenBank/DDBJ databases">
        <authorList>
            <person name="de Groot N.N."/>
        </authorList>
    </citation>
    <scope>NUCLEOTIDE SEQUENCE [LARGE SCALE GENOMIC DNA]</scope>
    <source>
        <strain evidence="1">1</strain>
    </source>
</reference>
<dbReference type="AlphaFoldDB" id="A0A1G5SBH6"/>
<dbReference type="Proteomes" id="UP000198729">
    <property type="component" value="Unassembled WGS sequence"/>
</dbReference>
<sequence>MNTSIDSTTHQTSDSRQTLITRPDFAAIAAWITPQSSVLDLGCGDGTLLRYLQTNLNVYGYGVEIDAQNVLACFENGVNVIQSDLESGLSGFESGSFDYVILSQTLQAMKNTEKIILEMLRVGKEGIVSFPNFGYWRNRVQVLSGHMPVTPGLPYQWYNTPNIHLCTLHDFEALCSQHHINILERRVMNSNKKIRLLPSLWGTLAFYRFSRKDGSE</sequence>
<evidence type="ECO:0000313" key="1">
    <source>
        <dbReference type="EMBL" id="SCZ84526.1"/>
    </source>
</evidence>
<dbReference type="InterPro" id="IPR010743">
    <property type="entry name" value="Methionine_synth_MetW"/>
</dbReference>
<gene>
    <name evidence="1" type="ORF">NSMM_200003</name>
</gene>
<evidence type="ECO:0000313" key="2">
    <source>
        <dbReference type="Proteomes" id="UP000198729"/>
    </source>
</evidence>
<organism evidence="1 2">
    <name type="scientific">Nitrosomonas mobilis</name>
    <dbReference type="NCBI Taxonomy" id="51642"/>
    <lineage>
        <taxon>Bacteria</taxon>
        <taxon>Pseudomonadati</taxon>
        <taxon>Pseudomonadota</taxon>
        <taxon>Betaproteobacteria</taxon>
        <taxon>Nitrosomonadales</taxon>
        <taxon>Nitrosomonadaceae</taxon>
        <taxon>Nitrosomonas</taxon>
    </lineage>
</organism>
<dbReference type="EMBL" id="FMWO01000026">
    <property type="protein sequence ID" value="SCZ84526.1"/>
    <property type="molecule type" value="Genomic_DNA"/>
</dbReference>
<dbReference type="InterPro" id="IPR029063">
    <property type="entry name" value="SAM-dependent_MTases_sf"/>
</dbReference>
<dbReference type="Pfam" id="PF07021">
    <property type="entry name" value="MetW"/>
    <property type="match status" value="1"/>
</dbReference>
<protein>
    <submittedName>
        <fullName evidence="1">Methionine biosynthesis protein MetW</fullName>
    </submittedName>
</protein>
<dbReference type="OrthoDB" id="9792690at2"/>
<name>A0A1G5SBH6_9PROT</name>
<dbReference type="Gene3D" id="3.40.50.150">
    <property type="entry name" value="Vaccinia Virus protein VP39"/>
    <property type="match status" value="1"/>
</dbReference>
<dbReference type="RefSeq" id="WP_090284066.1">
    <property type="nucleotide sequence ID" value="NZ_FMWO01000026.1"/>
</dbReference>
<keyword evidence="2" id="KW-1185">Reference proteome</keyword>
<accession>A0A1G5SBH6</accession>
<proteinExistence type="predicted"/>
<dbReference type="SUPFAM" id="SSF53335">
    <property type="entry name" value="S-adenosyl-L-methionine-dependent methyltransferases"/>
    <property type="match status" value="1"/>
</dbReference>
<dbReference type="NCBIfam" id="TIGR02081">
    <property type="entry name" value="metW"/>
    <property type="match status" value="1"/>
</dbReference>